<feature type="compositionally biased region" description="Polar residues" evidence="1">
    <location>
        <begin position="224"/>
        <end position="235"/>
    </location>
</feature>
<evidence type="ECO:0000313" key="2">
    <source>
        <dbReference type="Proteomes" id="UP000248484"/>
    </source>
</evidence>
<name>A0A455BC13_PHYMC</name>
<evidence type="ECO:0000256" key="1">
    <source>
        <dbReference type="SAM" id="MobiDB-lite"/>
    </source>
</evidence>
<protein>
    <submittedName>
        <fullName evidence="3">Homeobox protein engrailed-2-like</fullName>
    </submittedName>
</protein>
<dbReference type="AlphaFoldDB" id="A0A455BC13"/>
<dbReference type="Proteomes" id="UP000248484">
    <property type="component" value="Chromosome 6"/>
</dbReference>
<feature type="region of interest" description="Disordered" evidence="1">
    <location>
        <begin position="95"/>
        <end position="119"/>
    </location>
</feature>
<dbReference type="InParanoid" id="A0A455BC13"/>
<feature type="region of interest" description="Disordered" evidence="1">
    <location>
        <begin position="1"/>
        <end position="67"/>
    </location>
</feature>
<feature type="compositionally biased region" description="Basic and acidic residues" evidence="1">
    <location>
        <begin position="96"/>
        <end position="118"/>
    </location>
</feature>
<keyword evidence="2" id="KW-1185">Reference proteome</keyword>
<dbReference type="KEGG" id="pcad:114486419"/>
<proteinExistence type="predicted"/>
<feature type="region of interest" description="Disordered" evidence="1">
    <location>
        <begin position="213"/>
        <end position="235"/>
    </location>
</feature>
<sequence length="302" mass="31716">MGLGGPPPGRARGGDGGSGARRLRRGRRRLLRALGLLRPPHPSGSPGKESGEGGARRARSGSLCSGGGGKPCALRCRFLLALLLRRVPLSAALAPEGRRGGEGRGRAEGSEESGEGRRGSVRLWPLSSIHNKAEPPAAAAAAATIAPWLARGSRGALTVHRAGSCACPPAGLFQRSGFVYESSGGDTQGSGNWDPGRRRVAAEARISGHWEAARAADRKGPQRMHNTSQCPEAADSTTSTLTVWQVIQGVQQGDPEDPMHPWERISVLSQAISRPEPPGSFAQVYVVFHVEDFIRAASPLCD</sequence>
<dbReference type="RefSeq" id="XP_028346249.1">
    <property type="nucleotide sequence ID" value="XM_028490448.1"/>
</dbReference>
<organism evidence="2 3">
    <name type="scientific">Physeter macrocephalus</name>
    <name type="common">Sperm whale</name>
    <name type="synonym">Physeter catodon</name>
    <dbReference type="NCBI Taxonomy" id="9755"/>
    <lineage>
        <taxon>Eukaryota</taxon>
        <taxon>Metazoa</taxon>
        <taxon>Chordata</taxon>
        <taxon>Craniata</taxon>
        <taxon>Vertebrata</taxon>
        <taxon>Euteleostomi</taxon>
        <taxon>Mammalia</taxon>
        <taxon>Eutheria</taxon>
        <taxon>Laurasiatheria</taxon>
        <taxon>Artiodactyla</taxon>
        <taxon>Whippomorpha</taxon>
        <taxon>Cetacea</taxon>
        <taxon>Odontoceti</taxon>
        <taxon>Physeteridae</taxon>
        <taxon>Physeter</taxon>
    </lineage>
</organism>
<gene>
    <name evidence="3" type="primary">LOC114486419</name>
</gene>
<reference evidence="3" key="1">
    <citation type="submission" date="2025-08" db="UniProtKB">
        <authorList>
            <consortium name="RefSeq"/>
        </authorList>
    </citation>
    <scope>IDENTIFICATION</scope>
    <source>
        <tissue evidence="3">Muscle</tissue>
    </source>
</reference>
<dbReference type="GeneID" id="114486419"/>
<feature type="compositionally biased region" description="Low complexity" evidence="1">
    <location>
        <begin position="32"/>
        <end position="48"/>
    </location>
</feature>
<evidence type="ECO:0000313" key="3">
    <source>
        <dbReference type="RefSeq" id="XP_028346249.1"/>
    </source>
</evidence>
<accession>A0A455BC13</accession>
<feature type="compositionally biased region" description="Basic residues" evidence="1">
    <location>
        <begin position="21"/>
        <end position="31"/>
    </location>
</feature>